<dbReference type="PANTHER" id="PTHR22893:SF91">
    <property type="entry name" value="NADPH DEHYDROGENASE 2-RELATED"/>
    <property type="match status" value="1"/>
</dbReference>
<gene>
    <name evidence="7" type="ORF">IFM89_036200</name>
</gene>
<evidence type="ECO:0000256" key="3">
    <source>
        <dbReference type="ARBA" id="ARBA00022630"/>
    </source>
</evidence>
<evidence type="ECO:0000256" key="5">
    <source>
        <dbReference type="ARBA" id="ARBA00022857"/>
    </source>
</evidence>
<dbReference type="Pfam" id="PF00724">
    <property type="entry name" value="Oxidored_FMN"/>
    <property type="match status" value="1"/>
</dbReference>
<dbReference type="GO" id="GO:0010181">
    <property type="term" value="F:FMN binding"/>
    <property type="evidence" value="ECO:0007669"/>
    <property type="project" value="InterPro"/>
</dbReference>
<evidence type="ECO:0000256" key="2">
    <source>
        <dbReference type="ARBA" id="ARBA00005979"/>
    </source>
</evidence>
<keyword evidence="4" id="KW-0288">FMN</keyword>
<evidence type="ECO:0000256" key="4">
    <source>
        <dbReference type="ARBA" id="ARBA00022643"/>
    </source>
</evidence>
<evidence type="ECO:0000313" key="7">
    <source>
        <dbReference type="EMBL" id="KAF9623064.1"/>
    </source>
</evidence>
<dbReference type="Proteomes" id="UP000631114">
    <property type="component" value="Unassembled WGS sequence"/>
</dbReference>
<dbReference type="AlphaFoldDB" id="A0A835MDH4"/>
<name>A0A835MDH4_9MAGN</name>
<dbReference type="OrthoDB" id="1663137at2759"/>
<keyword evidence="5" id="KW-0521">NADP</keyword>
<dbReference type="Gene3D" id="3.20.20.70">
    <property type="entry name" value="Aldolase class I"/>
    <property type="match status" value="1"/>
</dbReference>
<dbReference type="PANTHER" id="PTHR22893">
    <property type="entry name" value="NADH OXIDOREDUCTASE-RELATED"/>
    <property type="match status" value="1"/>
</dbReference>
<evidence type="ECO:0000256" key="1">
    <source>
        <dbReference type="ARBA" id="ARBA00001917"/>
    </source>
</evidence>
<dbReference type="InterPro" id="IPR001155">
    <property type="entry name" value="OxRdtase_FMN_N"/>
</dbReference>
<dbReference type="InterPro" id="IPR013785">
    <property type="entry name" value="Aldolase_TIM"/>
</dbReference>
<comment type="similarity">
    <text evidence="2">Belongs to the NADH:flavin oxidoreductase/NADH oxidase family.</text>
</comment>
<reference evidence="7 8" key="1">
    <citation type="submission" date="2020-10" db="EMBL/GenBank/DDBJ databases">
        <title>The Coptis chinensis genome and diversification of protoberbering-type alkaloids.</title>
        <authorList>
            <person name="Wang B."/>
            <person name="Shu S."/>
            <person name="Song C."/>
            <person name="Liu Y."/>
        </authorList>
    </citation>
    <scope>NUCLEOTIDE SEQUENCE [LARGE SCALE GENOMIC DNA]</scope>
    <source>
        <strain evidence="7">HL-2020</strain>
        <tissue evidence="7">Leaf</tissue>
    </source>
</reference>
<feature type="domain" description="NADH:flavin oxidoreductase/NADH oxidase N-terminal" evidence="6">
    <location>
        <begin position="9"/>
        <end position="108"/>
    </location>
</feature>
<dbReference type="SUPFAM" id="SSF51395">
    <property type="entry name" value="FMN-linked oxidoreductases"/>
    <property type="match status" value="1"/>
</dbReference>
<organism evidence="7 8">
    <name type="scientific">Coptis chinensis</name>
    <dbReference type="NCBI Taxonomy" id="261450"/>
    <lineage>
        <taxon>Eukaryota</taxon>
        <taxon>Viridiplantae</taxon>
        <taxon>Streptophyta</taxon>
        <taxon>Embryophyta</taxon>
        <taxon>Tracheophyta</taxon>
        <taxon>Spermatophyta</taxon>
        <taxon>Magnoliopsida</taxon>
        <taxon>Ranunculales</taxon>
        <taxon>Ranunculaceae</taxon>
        <taxon>Coptidoideae</taxon>
        <taxon>Coptis</taxon>
    </lineage>
</organism>
<comment type="caution">
    <text evidence="7">The sequence shown here is derived from an EMBL/GenBank/DDBJ whole genome shotgun (WGS) entry which is preliminary data.</text>
</comment>
<keyword evidence="8" id="KW-1185">Reference proteome</keyword>
<evidence type="ECO:0000259" key="6">
    <source>
        <dbReference type="Pfam" id="PF00724"/>
    </source>
</evidence>
<evidence type="ECO:0000313" key="8">
    <source>
        <dbReference type="Proteomes" id="UP000631114"/>
    </source>
</evidence>
<comment type="cofactor">
    <cofactor evidence="1">
        <name>FMN</name>
        <dbReference type="ChEBI" id="CHEBI:58210"/>
    </cofactor>
</comment>
<proteinExistence type="inferred from homology"/>
<dbReference type="EMBL" id="JADFTS010000002">
    <property type="protein sequence ID" value="KAF9623064.1"/>
    <property type="molecule type" value="Genomic_DNA"/>
</dbReference>
<dbReference type="InterPro" id="IPR045247">
    <property type="entry name" value="Oye-like"/>
</dbReference>
<accession>A0A835MDH4</accession>
<dbReference type="GO" id="GO:0016491">
    <property type="term" value="F:oxidoreductase activity"/>
    <property type="evidence" value="ECO:0007669"/>
    <property type="project" value="InterPro"/>
</dbReference>
<keyword evidence="3" id="KW-0285">Flavoprotein</keyword>
<protein>
    <recommendedName>
        <fullName evidence="6">NADH:flavin oxidoreductase/NADH oxidase N-terminal domain-containing protein</fullName>
    </recommendedName>
</protein>
<sequence>MAAVDPFGSNCRCLKTEEIPQIVNDFRIAARNAIEAGFDGVEIHGAQGYLIDLFMKDQVNDQTDEYSGTLENWCRFPLEIVEAVVNEIGADRVGIRLSPFASYMESGDSDPENGLH</sequence>